<reference evidence="2 3" key="1">
    <citation type="submission" date="2014-04" db="EMBL/GenBank/DDBJ databases">
        <title>Whole genome shotgun sequence of Geobacillus caldoxylosilyticus NBRC 107762.</title>
        <authorList>
            <person name="Hosoyama A."/>
            <person name="Hosoyama Y."/>
            <person name="Katano-Makiyama Y."/>
            <person name="Tsuchikane K."/>
            <person name="Ohji S."/>
            <person name="Ichikawa N."/>
            <person name="Yamazoe A."/>
            <person name="Fujita N."/>
        </authorList>
    </citation>
    <scope>NUCLEOTIDE SEQUENCE [LARGE SCALE GENOMIC DNA]</scope>
    <source>
        <strain evidence="2 3">NBRC 107762</strain>
    </source>
</reference>
<evidence type="ECO:0000259" key="1">
    <source>
        <dbReference type="Pfam" id="PF03625"/>
    </source>
</evidence>
<dbReference type="Gene3D" id="3.30.310.70">
    <property type="entry name" value="TT1751-like domain"/>
    <property type="match status" value="1"/>
</dbReference>
<dbReference type="InterPro" id="IPR005180">
    <property type="entry name" value="DUF302"/>
</dbReference>
<gene>
    <name evidence="2" type="ORF">GCA01S_054_00160</name>
</gene>
<dbReference type="InterPro" id="IPR035923">
    <property type="entry name" value="TT1751-like_sf"/>
</dbReference>
<evidence type="ECO:0000313" key="2">
    <source>
        <dbReference type="EMBL" id="GAJ40932.1"/>
    </source>
</evidence>
<feature type="domain" description="DUF302" evidence="1">
    <location>
        <begin position="13"/>
        <end position="68"/>
    </location>
</feature>
<dbReference type="InterPro" id="IPR016796">
    <property type="entry name" value="UCP021774"/>
</dbReference>
<accession>A0A023DI58</accession>
<dbReference type="PIRSF" id="PIRSF021774">
    <property type="entry name" value="UCP021774"/>
    <property type="match status" value="1"/>
</dbReference>
<name>A0A023DI58_9BACL</name>
<dbReference type="AlphaFoldDB" id="A0A023DI58"/>
<organism evidence="2 3">
    <name type="scientific">Parageobacillus caldoxylosilyticus NBRC 107762</name>
    <dbReference type="NCBI Taxonomy" id="1220594"/>
    <lineage>
        <taxon>Bacteria</taxon>
        <taxon>Bacillati</taxon>
        <taxon>Bacillota</taxon>
        <taxon>Bacilli</taxon>
        <taxon>Bacillales</taxon>
        <taxon>Anoxybacillaceae</taxon>
        <taxon>Saccharococcus</taxon>
    </lineage>
</organism>
<comment type="caution">
    <text evidence="2">The sequence shown here is derived from an EMBL/GenBank/DDBJ whole genome shotgun (WGS) entry which is preliminary data.</text>
</comment>
<dbReference type="EMBL" id="BAWO01000054">
    <property type="protein sequence ID" value="GAJ40932.1"/>
    <property type="molecule type" value="Genomic_DNA"/>
</dbReference>
<dbReference type="SUPFAM" id="SSF103247">
    <property type="entry name" value="TT1751-like"/>
    <property type="match status" value="1"/>
</dbReference>
<protein>
    <recommendedName>
        <fullName evidence="1">DUF302 domain-containing protein</fullName>
    </recommendedName>
</protein>
<dbReference type="Pfam" id="PF03625">
    <property type="entry name" value="DUF302"/>
    <property type="match status" value="1"/>
</dbReference>
<dbReference type="PANTHER" id="PTHR38342">
    <property type="entry name" value="SLR5037 PROTEIN"/>
    <property type="match status" value="1"/>
</dbReference>
<proteinExistence type="predicted"/>
<keyword evidence="3" id="KW-1185">Reference proteome</keyword>
<dbReference type="OrthoDB" id="9791067at2"/>
<dbReference type="CDD" id="cd14797">
    <property type="entry name" value="DUF302"/>
    <property type="match status" value="1"/>
</dbReference>
<dbReference type="Proteomes" id="UP000023561">
    <property type="component" value="Unassembled WGS sequence"/>
</dbReference>
<dbReference type="PANTHER" id="PTHR38342:SF1">
    <property type="entry name" value="SLR5037 PROTEIN"/>
    <property type="match status" value="1"/>
</dbReference>
<evidence type="ECO:0000313" key="3">
    <source>
        <dbReference type="Proteomes" id="UP000023561"/>
    </source>
</evidence>
<sequence length="107" mass="12007">MACYGNLANGKITKKGFDFSHPFVILEVCNPKEAARVLSENRLVGYFLPCKIVVYKENGTPKIGMRKPTLFMNMANDKSLKSLAEDIEKRLIACLNECRLSLTPILL</sequence>